<dbReference type="Pfam" id="PF02012">
    <property type="entry name" value="BNR"/>
    <property type="match status" value="1"/>
</dbReference>
<dbReference type="Proteomes" id="UP001528673">
    <property type="component" value="Unassembled WGS sequence"/>
</dbReference>
<dbReference type="PANTHER" id="PTHR47199:SF2">
    <property type="entry name" value="PHOTOSYSTEM II STABILITY_ASSEMBLY FACTOR HCF136, CHLOROPLASTIC"/>
    <property type="match status" value="1"/>
</dbReference>
<gene>
    <name evidence="5" type="ORF">PSQ40_04120</name>
</gene>
<dbReference type="PANTHER" id="PTHR47199">
    <property type="entry name" value="PHOTOSYSTEM II STABILITY/ASSEMBLY FACTOR HCF136, CHLOROPLASTIC"/>
    <property type="match status" value="1"/>
</dbReference>
<keyword evidence="6" id="KW-1185">Reference proteome</keyword>
<evidence type="ECO:0000313" key="6">
    <source>
        <dbReference type="Proteomes" id="UP001528673"/>
    </source>
</evidence>
<protein>
    <recommendedName>
        <fullName evidence="4">Photosynthesis system II assembly factor Ycf48/Hcf136-like domain-containing protein</fullName>
    </recommendedName>
</protein>
<keyword evidence="1" id="KW-0602">Photosynthesis</keyword>
<evidence type="ECO:0000259" key="4">
    <source>
        <dbReference type="Pfam" id="PF14870"/>
    </source>
</evidence>
<feature type="signal peptide" evidence="3">
    <location>
        <begin position="1"/>
        <end position="20"/>
    </location>
</feature>
<keyword evidence="3" id="KW-0732">Signal</keyword>
<dbReference type="RefSeq" id="WP_273949020.1">
    <property type="nucleotide sequence ID" value="NZ_JAQSIP010000002.1"/>
</dbReference>
<accession>A0ABT5MV83</accession>
<sequence>MKSATFLAAALALAAGGAHPAAGAAAANDALTRPALTVRDPARNVLLSVAWAGQRLVAVGERGLITLSDDQGQTWQQVRSPVSVTLTMVRFADDRQGVAVGHGGTVLTTQDGGQRWTLRLDGRQLAEIARQSASTPDAVAEAERLLADGPDKPFLDVVMWDARRLLAVGAYGLAFHTRDGGQTWEPWMKRLPNPRGMHWYTVRRSGNAVLLAGEQGVLARSSDDGASFQALPSPYKGSWFTAEIGPGGSLLLAGLRGHVWRSAEGQQWSAVSLPGATSILASTTDAQGSTWLASQSGSLFRLQGEVAQAVPARAQPMPAGLLAHRDGRLTVVGVAGAQQINPATPTGGRP</sequence>
<dbReference type="InterPro" id="IPR036278">
    <property type="entry name" value="Sialidase_sf"/>
</dbReference>
<evidence type="ECO:0000256" key="2">
    <source>
        <dbReference type="ARBA" id="ARBA00023276"/>
    </source>
</evidence>
<dbReference type="Gene3D" id="2.130.10.10">
    <property type="entry name" value="YVTN repeat-like/Quinoprotein amine dehydrogenase"/>
    <property type="match status" value="2"/>
</dbReference>
<dbReference type="InterPro" id="IPR002860">
    <property type="entry name" value="BNR_rpt"/>
</dbReference>
<evidence type="ECO:0000256" key="3">
    <source>
        <dbReference type="SAM" id="SignalP"/>
    </source>
</evidence>
<name>A0ABT5MV83_9BURK</name>
<organism evidence="5 6">
    <name type="scientific">Curvibacter cyanobacteriorum</name>
    <dbReference type="NCBI Taxonomy" id="3026422"/>
    <lineage>
        <taxon>Bacteria</taxon>
        <taxon>Pseudomonadati</taxon>
        <taxon>Pseudomonadota</taxon>
        <taxon>Betaproteobacteria</taxon>
        <taxon>Burkholderiales</taxon>
        <taxon>Comamonadaceae</taxon>
        <taxon>Curvibacter</taxon>
    </lineage>
</organism>
<dbReference type="Pfam" id="PF14870">
    <property type="entry name" value="PSII_BNR"/>
    <property type="match status" value="1"/>
</dbReference>
<feature type="domain" description="Photosynthesis system II assembly factor Ycf48/Hcf136-like" evidence="4">
    <location>
        <begin position="72"/>
        <end position="119"/>
    </location>
</feature>
<comment type="caution">
    <text evidence="5">The sequence shown here is derived from an EMBL/GenBank/DDBJ whole genome shotgun (WGS) entry which is preliminary data.</text>
</comment>
<feature type="chain" id="PRO_5046586781" description="Photosynthesis system II assembly factor Ycf48/Hcf136-like domain-containing protein" evidence="3">
    <location>
        <begin position="21"/>
        <end position="350"/>
    </location>
</feature>
<dbReference type="EMBL" id="JAQSIP010000002">
    <property type="protein sequence ID" value="MDD0837752.1"/>
    <property type="molecule type" value="Genomic_DNA"/>
</dbReference>
<dbReference type="InterPro" id="IPR028203">
    <property type="entry name" value="PSII_CF48-like_dom"/>
</dbReference>
<evidence type="ECO:0000313" key="5">
    <source>
        <dbReference type="EMBL" id="MDD0837752.1"/>
    </source>
</evidence>
<proteinExistence type="predicted"/>
<reference evidence="5 6" key="1">
    <citation type="submission" date="2023-02" db="EMBL/GenBank/DDBJ databases">
        <title>Bacterial whole genomic sequence of Curvibacter sp. HBC61.</title>
        <authorList>
            <person name="Le V."/>
            <person name="Ko S.-R."/>
            <person name="Ahn C.-Y."/>
            <person name="Oh H.-M."/>
        </authorList>
    </citation>
    <scope>NUCLEOTIDE SEQUENCE [LARGE SCALE GENOMIC DNA]</scope>
    <source>
        <strain evidence="5 6">HBC61</strain>
    </source>
</reference>
<evidence type="ECO:0000256" key="1">
    <source>
        <dbReference type="ARBA" id="ARBA00022531"/>
    </source>
</evidence>
<dbReference type="SUPFAM" id="SSF50939">
    <property type="entry name" value="Sialidases"/>
    <property type="match status" value="1"/>
</dbReference>
<dbReference type="InterPro" id="IPR015943">
    <property type="entry name" value="WD40/YVTN_repeat-like_dom_sf"/>
</dbReference>
<keyword evidence="2" id="KW-0604">Photosystem II</keyword>